<dbReference type="Pfam" id="PF00149">
    <property type="entry name" value="Metallophos"/>
    <property type="match status" value="1"/>
</dbReference>
<name>A0A1M5VAY7_9BRAD</name>
<dbReference type="Gene3D" id="3.60.21.10">
    <property type="match status" value="2"/>
</dbReference>
<evidence type="ECO:0000313" key="2">
    <source>
        <dbReference type="EMBL" id="SHH72318.1"/>
    </source>
</evidence>
<dbReference type="PANTHER" id="PTHR37844">
    <property type="entry name" value="SER/THR PROTEIN PHOSPHATASE SUPERFAMILY (AFU_ORTHOLOGUE AFUA_1G14840)"/>
    <property type="match status" value="1"/>
</dbReference>
<dbReference type="AlphaFoldDB" id="A0A1M5VAY7"/>
<organism evidence="2 3">
    <name type="scientific">Bradyrhizobium erythrophlei</name>
    <dbReference type="NCBI Taxonomy" id="1437360"/>
    <lineage>
        <taxon>Bacteria</taxon>
        <taxon>Pseudomonadati</taxon>
        <taxon>Pseudomonadota</taxon>
        <taxon>Alphaproteobacteria</taxon>
        <taxon>Hyphomicrobiales</taxon>
        <taxon>Nitrobacteraceae</taxon>
        <taxon>Bradyrhizobium</taxon>
    </lineage>
</organism>
<dbReference type="PANTHER" id="PTHR37844:SF2">
    <property type="entry name" value="SER_THR PROTEIN PHOSPHATASE SUPERFAMILY (AFU_ORTHOLOGUE AFUA_1G14840)"/>
    <property type="match status" value="1"/>
</dbReference>
<dbReference type="OrthoDB" id="356681at2"/>
<evidence type="ECO:0000313" key="3">
    <source>
        <dbReference type="Proteomes" id="UP000189796"/>
    </source>
</evidence>
<sequence>MPQRKIRILPISDLHLERRKLKEIPAFDQSFDLLVSAGDHCEGQPEKAVQSVVALARGRPSIMVRGNHDVYRLGPEDRRTISDFDRLFRDEAERQNARAHQDIVTVLSADDPVCELGQVRFIGVTLWTDWAQSGRWIADQEIPQSQERAAAMARSLAGHFRSGAREYRAIRTERGPWTPYDAVAEHARERAILLDELVRGHDGPTVVVTHHPPLAHCADVYRGRGIPWWAPAFYSSELLPLLPEKIRPDLWVFGHVHAAFDVQCGRTRAIANPVEGGQFNPRLVIELELVREPD</sequence>
<proteinExistence type="predicted"/>
<dbReference type="InterPro" id="IPR004843">
    <property type="entry name" value="Calcineurin-like_PHP"/>
</dbReference>
<dbReference type="GO" id="GO:0016787">
    <property type="term" value="F:hydrolase activity"/>
    <property type="evidence" value="ECO:0007669"/>
    <property type="project" value="InterPro"/>
</dbReference>
<dbReference type="SUPFAM" id="SSF56300">
    <property type="entry name" value="Metallo-dependent phosphatases"/>
    <property type="match status" value="1"/>
</dbReference>
<dbReference type="RefSeq" id="WP_079604385.1">
    <property type="nucleotide sequence ID" value="NZ_LT670817.1"/>
</dbReference>
<dbReference type="InterPro" id="IPR029052">
    <property type="entry name" value="Metallo-depent_PP-like"/>
</dbReference>
<feature type="domain" description="Calcineurin-like phosphoesterase" evidence="1">
    <location>
        <begin position="6"/>
        <end position="258"/>
    </location>
</feature>
<dbReference type="EMBL" id="LT670817">
    <property type="protein sequence ID" value="SHH72318.1"/>
    <property type="molecule type" value="Genomic_DNA"/>
</dbReference>
<evidence type="ECO:0000259" key="1">
    <source>
        <dbReference type="Pfam" id="PF00149"/>
    </source>
</evidence>
<gene>
    <name evidence="2" type="ORF">SAMN05443248_5866</name>
</gene>
<protein>
    <submittedName>
        <fullName evidence="2">Calcineurin-like phosphoesterase</fullName>
    </submittedName>
</protein>
<reference evidence="2 3" key="1">
    <citation type="submission" date="2016-11" db="EMBL/GenBank/DDBJ databases">
        <authorList>
            <person name="Jaros S."/>
            <person name="Januszkiewicz K."/>
            <person name="Wedrychowicz H."/>
        </authorList>
    </citation>
    <scope>NUCLEOTIDE SEQUENCE [LARGE SCALE GENOMIC DNA]</scope>
    <source>
        <strain evidence="2 3">GAS138</strain>
    </source>
</reference>
<dbReference type="Proteomes" id="UP000189796">
    <property type="component" value="Chromosome I"/>
</dbReference>
<accession>A0A1M5VAY7</accession>